<organism evidence="1 2">
    <name type="scientific">Corchorus capsularis</name>
    <name type="common">Jute</name>
    <dbReference type="NCBI Taxonomy" id="210143"/>
    <lineage>
        <taxon>Eukaryota</taxon>
        <taxon>Viridiplantae</taxon>
        <taxon>Streptophyta</taxon>
        <taxon>Embryophyta</taxon>
        <taxon>Tracheophyta</taxon>
        <taxon>Spermatophyta</taxon>
        <taxon>Magnoliopsida</taxon>
        <taxon>eudicotyledons</taxon>
        <taxon>Gunneridae</taxon>
        <taxon>Pentapetalae</taxon>
        <taxon>rosids</taxon>
        <taxon>malvids</taxon>
        <taxon>Malvales</taxon>
        <taxon>Malvaceae</taxon>
        <taxon>Grewioideae</taxon>
        <taxon>Apeibeae</taxon>
        <taxon>Corchorus</taxon>
    </lineage>
</organism>
<dbReference type="Gramene" id="OMO71140">
    <property type="protein sequence ID" value="OMO71140"/>
    <property type="gene ID" value="CCACVL1_18407"/>
</dbReference>
<reference evidence="1 2" key="1">
    <citation type="submission" date="2013-09" db="EMBL/GenBank/DDBJ databases">
        <title>Corchorus capsularis genome sequencing.</title>
        <authorList>
            <person name="Alam M."/>
            <person name="Haque M.S."/>
            <person name="Islam M.S."/>
            <person name="Emdad E.M."/>
            <person name="Islam M.M."/>
            <person name="Ahmed B."/>
            <person name="Halim A."/>
            <person name="Hossen Q.M.M."/>
            <person name="Hossain M.Z."/>
            <person name="Ahmed R."/>
            <person name="Khan M.M."/>
            <person name="Islam R."/>
            <person name="Rashid M.M."/>
            <person name="Khan S.A."/>
            <person name="Rahman M.S."/>
            <person name="Alam M."/>
        </authorList>
    </citation>
    <scope>NUCLEOTIDE SEQUENCE [LARGE SCALE GENOMIC DNA]</scope>
    <source>
        <strain evidence="2">cv. CVL-1</strain>
        <tissue evidence="1">Whole seedling</tissue>
    </source>
</reference>
<accession>A0A1R3HLJ0</accession>
<keyword evidence="2" id="KW-1185">Reference proteome</keyword>
<dbReference type="Proteomes" id="UP000188268">
    <property type="component" value="Unassembled WGS sequence"/>
</dbReference>
<gene>
    <name evidence="1" type="ORF">CCACVL1_18407</name>
</gene>
<sequence>MSPDLRLTVEKLVASLKLTVTDEEERKKREAEEK</sequence>
<evidence type="ECO:0000313" key="1">
    <source>
        <dbReference type="EMBL" id="OMO71140.1"/>
    </source>
</evidence>
<proteinExistence type="predicted"/>
<evidence type="ECO:0000313" key="2">
    <source>
        <dbReference type="Proteomes" id="UP000188268"/>
    </source>
</evidence>
<name>A0A1R3HLJ0_COCAP</name>
<protein>
    <submittedName>
        <fullName evidence="1">Uncharacterized protein</fullName>
    </submittedName>
</protein>
<dbReference type="AlphaFoldDB" id="A0A1R3HLJ0"/>
<comment type="caution">
    <text evidence="1">The sequence shown here is derived from an EMBL/GenBank/DDBJ whole genome shotgun (WGS) entry which is preliminary data.</text>
</comment>
<dbReference type="EMBL" id="AWWV01011699">
    <property type="protein sequence ID" value="OMO71140.1"/>
    <property type="molecule type" value="Genomic_DNA"/>
</dbReference>